<dbReference type="OrthoDB" id="1844152at2759"/>
<dbReference type="Pfam" id="PF00067">
    <property type="entry name" value="p450"/>
    <property type="match status" value="1"/>
</dbReference>
<dbReference type="InterPro" id="IPR002403">
    <property type="entry name" value="Cyt_P450_E_grp-IV"/>
</dbReference>
<keyword evidence="6 12" id="KW-0479">Metal-binding</keyword>
<proteinExistence type="inferred from homology"/>
<dbReference type="AlphaFoldDB" id="A0A6A6H9L8"/>
<dbReference type="EMBL" id="ML991796">
    <property type="protein sequence ID" value="KAF2234806.1"/>
    <property type="molecule type" value="Genomic_DNA"/>
</dbReference>
<dbReference type="InterPro" id="IPR001128">
    <property type="entry name" value="Cyt_P450"/>
</dbReference>
<feature type="binding site" description="axial binding residue" evidence="12">
    <location>
        <position position="434"/>
    </location>
    <ligand>
        <name>heme</name>
        <dbReference type="ChEBI" id="CHEBI:30413"/>
    </ligand>
    <ligandPart>
        <name>Fe</name>
        <dbReference type="ChEBI" id="CHEBI:18248"/>
    </ligandPart>
</feature>
<dbReference type="PANTHER" id="PTHR46206">
    <property type="entry name" value="CYTOCHROME P450"/>
    <property type="match status" value="1"/>
</dbReference>
<keyword evidence="9 12" id="KW-0408">Iron</keyword>
<dbReference type="Proteomes" id="UP000800092">
    <property type="component" value="Unassembled WGS sequence"/>
</dbReference>
<organism evidence="14 15">
    <name type="scientific">Viridothelium virens</name>
    <name type="common">Speckled blister lichen</name>
    <name type="synonym">Trypethelium virens</name>
    <dbReference type="NCBI Taxonomy" id="1048519"/>
    <lineage>
        <taxon>Eukaryota</taxon>
        <taxon>Fungi</taxon>
        <taxon>Dikarya</taxon>
        <taxon>Ascomycota</taxon>
        <taxon>Pezizomycotina</taxon>
        <taxon>Dothideomycetes</taxon>
        <taxon>Dothideomycetes incertae sedis</taxon>
        <taxon>Trypetheliales</taxon>
        <taxon>Trypetheliaceae</taxon>
        <taxon>Viridothelium</taxon>
    </lineage>
</organism>
<evidence type="ECO:0000313" key="15">
    <source>
        <dbReference type="Proteomes" id="UP000800092"/>
    </source>
</evidence>
<keyword evidence="4 12" id="KW-0349">Heme</keyword>
<keyword evidence="5 13" id="KW-0812">Transmembrane</keyword>
<dbReference type="InterPro" id="IPR036396">
    <property type="entry name" value="Cyt_P450_sf"/>
</dbReference>
<evidence type="ECO:0000256" key="11">
    <source>
        <dbReference type="ARBA" id="ARBA00023136"/>
    </source>
</evidence>
<evidence type="ECO:0000313" key="14">
    <source>
        <dbReference type="EMBL" id="KAF2234806.1"/>
    </source>
</evidence>
<comment type="subcellular location">
    <subcellularLocation>
        <location evidence="2">Membrane</location>
    </subcellularLocation>
</comment>
<keyword evidence="8" id="KW-0560">Oxidoreductase</keyword>
<keyword evidence="7 13" id="KW-1133">Transmembrane helix</keyword>
<evidence type="ECO:0000256" key="4">
    <source>
        <dbReference type="ARBA" id="ARBA00022617"/>
    </source>
</evidence>
<keyword evidence="11 13" id="KW-0472">Membrane</keyword>
<keyword evidence="10" id="KW-0503">Monooxygenase</keyword>
<comment type="similarity">
    <text evidence="3">Belongs to the cytochrome P450 family.</text>
</comment>
<evidence type="ECO:0000256" key="3">
    <source>
        <dbReference type="ARBA" id="ARBA00010617"/>
    </source>
</evidence>
<dbReference type="Gene3D" id="1.10.630.10">
    <property type="entry name" value="Cytochrome P450"/>
    <property type="match status" value="1"/>
</dbReference>
<protein>
    <submittedName>
        <fullName evidence="14">Cytochrome P450</fullName>
    </submittedName>
</protein>
<dbReference type="GO" id="GO:0005506">
    <property type="term" value="F:iron ion binding"/>
    <property type="evidence" value="ECO:0007669"/>
    <property type="project" value="InterPro"/>
</dbReference>
<evidence type="ECO:0000256" key="8">
    <source>
        <dbReference type="ARBA" id="ARBA00023002"/>
    </source>
</evidence>
<comment type="cofactor">
    <cofactor evidence="1 12">
        <name>heme</name>
        <dbReference type="ChEBI" id="CHEBI:30413"/>
    </cofactor>
</comment>
<sequence>MALLALLLNPERIFLAVSVCLVYILFYSISHLSQWQESARWLFTGPKLLAEKYVPGVSFTIQTPERKYTLVSSEASILELSQAKEDQLSLVATAEEVFQPAHTMNGIELNRLGLQHRILRSLTLRLPSYQDPLTALARQALTNELKGKQLDQGWVTLSIFSYAQKAVAKTNTYTFYGEQFTRDAAFLDAAVQYPQDVFVAAEALRCVPKFFAPVMSSIVTRNHRASRHLISKLLPVIKERLDAEEHGNTKGETPRDYIQHIVKLYPDKSPDRALRMVQQTLALWFAGVHQPAMTIFYALVDLCTYPEYIERLRKEIDDSVNSIGSIDINSLLLLDSFLKESARMNASESISLRRKAMVPYHFKDGTSVPLGDWACVPQRAIMRDPSIYANAHVFDGTRFIRNATRLSKIDGVAQSKFTDTSPFYPLWGLGKQACPGRFYAAYIIKIILVEIIQNYDIKLDASPTRRCFTWRSSVLPIPSSTFMIRRRSFSDHNTEPA</sequence>
<dbReference type="PRINTS" id="PR00465">
    <property type="entry name" value="EP450IV"/>
</dbReference>
<evidence type="ECO:0000256" key="2">
    <source>
        <dbReference type="ARBA" id="ARBA00004370"/>
    </source>
</evidence>
<dbReference type="GO" id="GO:0004497">
    <property type="term" value="F:monooxygenase activity"/>
    <property type="evidence" value="ECO:0007669"/>
    <property type="project" value="UniProtKB-KW"/>
</dbReference>
<accession>A0A6A6H9L8</accession>
<name>A0A6A6H9L8_VIRVR</name>
<evidence type="ECO:0000256" key="10">
    <source>
        <dbReference type="ARBA" id="ARBA00023033"/>
    </source>
</evidence>
<dbReference type="GO" id="GO:0016705">
    <property type="term" value="F:oxidoreductase activity, acting on paired donors, with incorporation or reduction of molecular oxygen"/>
    <property type="evidence" value="ECO:0007669"/>
    <property type="project" value="InterPro"/>
</dbReference>
<dbReference type="PANTHER" id="PTHR46206:SF5">
    <property type="entry name" value="P450, PUTATIVE (EUROFUNG)-RELATED"/>
    <property type="match status" value="1"/>
</dbReference>
<evidence type="ECO:0000256" key="1">
    <source>
        <dbReference type="ARBA" id="ARBA00001971"/>
    </source>
</evidence>
<dbReference type="GO" id="GO:0016020">
    <property type="term" value="C:membrane"/>
    <property type="evidence" value="ECO:0007669"/>
    <property type="project" value="UniProtKB-SubCell"/>
</dbReference>
<dbReference type="CDD" id="cd11041">
    <property type="entry name" value="CYP503A1-like"/>
    <property type="match status" value="1"/>
</dbReference>
<evidence type="ECO:0000256" key="9">
    <source>
        <dbReference type="ARBA" id="ARBA00023004"/>
    </source>
</evidence>
<evidence type="ECO:0000256" key="12">
    <source>
        <dbReference type="PIRSR" id="PIRSR602403-1"/>
    </source>
</evidence>
<evidence type="ECO:0000256" key="7">
    <source>
        <dbReference type="ARBA" id="ARBA00022989"/>
    </source>
</evidence>
<gene>
    <name evidence="14" type="ORF">EV356DRAFT_514938</name>
</gene>
<feature type="transmembrane region" description="Helical" evidence="13">
    <location>
        <begin position="12"/>
        <end position="30"/>
    </location>
</feature>
<keyword evidence="15" id="KW-1185">Reference proteome</keyword>
<reference evidence="14" key="1">
    <citation type="journal article" date="2020" name="Stud. Mycol.">
        <title>101 Dothideomycetes genomes: a test case for predicting lifestyles and emergence of pathogens.</title>
        <authorList>
            <person name="Haridas S."/>
            <person name="Albert R."/>
            <person name="Binder M."/>
            <person name="Bloem J."/>
            <person name="Labutti K."/>
            <person name="Salamov A."/>
            <person name="Andreopoulos B."/>
            <person name="Baker S."/>
            <person name="Barry K."/>
            <person name="Bills G."/>
            <person name="Bluhm B."/>
            <person name="Cannon C."/>
            <person name="Castanera R."/>
            <person name="Culley D."/>
            <person name="Daum C."/>
            <person name="Ezra D."/>
            <person name="Gonzalez J."/>
            <person name="Henrissat B."/>
            <person name="Kuo A."/>
            <person name="Liang C."/>
            <person name="Lipzen A."/>
            <person name="Lutzoni F."/>
            <person name="Magnuson J."/>
            <person name="Mondo S."/>
            <person name="Nolan M."/>
            <person name="Ohm R."/>
            <person name="Pangilinan J."/>
            <person name="Park H.-J."/>
            <person name="Ramirez L."/>
            <person name="Alfaro M."/>
            <person name="Sun H."/>
            <person name="Tritt A."/>
            <person name="Yoshinaga Y."/>
            <person name="Zwiers L.-H."/>
            <person name="Turgeon B."/>
            <person name="Goodwin S."/>
            <person name="Spatafora J."/>
            <person name="Crous P."/>
            <person name="Grigoriev I."/>
        </authorList>
    </citation>
    <scope>NUCLEOTIDE SEQUENCE</scope>
    <source>
        <strain evidence="14">Tuck. ex Michener</strain>
    </source>
</reference>
<evidence type="ECO:0000256" key="13">
    <source>
        <dbReference type="SAM" id="Phobius"/>
    </source>
</evidence>
<evidence type="ECO:0000256" key="6">
    <source>
        <dbReference type="ARBA" id="ARBA00022723"/>
    </source>
</evidence>
<dbReference type="SUPFAM" id="SSF48264">
    <property type="entry name" value="Cytochrome P450"/>
    <property type="match status" value="1"/>
</dbReference>
<evidence type="ECO:0000256" key="5">
    <source>
        <dbReference type="ARBA" id="ARBA00022692"/>
    </source>
</evidence>
<dbReference type="GO" id="GO:0020037">
    <property type="term" value="F:heme binding"/>
    <property type="evidence" value="ECO:0007669"/>
    <property type="project" value="InterPro"/>
</dbReference>